<organism evidence="2 3">
    <name type="scientific">Actinacidiphila polyblastidii</name>
    <dbReference type="NCBI Taxonomy" id="3110430"/>
    <lineage>
        <taxon>Bacteria</taxon>
        <taxon>Bacillati</taxon>
        <taxon>Actinomycetota</taxon>
        <taxon>Actinomycetes</taxon>
        <taxon>Kitasatosporales</taxon>
        <taxon>Streptomycetaceae</taxon>
        <taxon>Actinacidiphila</taxon>
    </lineage>
</organism>
<reference evidence="2 3" key="1">
    <citation type="submission" date="2023-12" db="EMBL/GenBank/DDBJ databases">
        <title>Streptomyces sp. V4-01.</title>
        <authorList>
            <person name="Somphong A."/>
            <person name="Phongsopitanun W."/>
        </authorList>
    </citation>
    <scope>NUCLEOTIDE SEQUENCE [LARGE SCALE GENOMIC DNA]</scope>
    <source>
        <strain evidence="2 3">V4-01</strain>
    </source>
</reference>
<evidence type="ECO:0000313" key="3">
    <source>
        <dbReference type="Proteomes" id="UP001344658"/>
    </source>
</evidence>
<proteinExistence type="predicted"/>
<keyword evidence="1" id="KW-0472">Membrane</keyword>
<protein>
    <submittedName>
        <fullName evidence="2">Uncharacterized protein</fullName>
    </submittedName>
</protein>
<accession>A0ABU7PIW0</accession>
<dbReference type="Proteomes" id="UP001344658">
    <property type="component" value="Unassembled WGS sequence"/>
</dbReference>
<evidence type="ECO:0000313" key="2">
    <source>
        <dbReference type="EMBL" id="MEE4545751.1"/>
    </source>
</evidence>
<keyword evidence="1" id="KW-0812">Transmembrane</keyword>
<feature type="transmembrane region" description="Helical" evidence="1">
    <location>
        <begin position="44"/>
        <end position="63"/>
    </location>
</feature>
<feature type="transmembrane region" description="Helical" evidence="1">
    <location>
        <begin position="69"/>
        <end position="91"/>
    </location>
</feature>
<keyword evidence="1" id="KW-1133">Transmembrane helix</keyword>
<feature type="transmembrane region" description="Helical" evidence="1">
    <location>
        <begin position="12"/>
        <end position="32"/>
    </location>
</feature>
<evidence type="ECO:0000256" key="1">
    <source>
        <dbReference type="SAM" id="Phobius"/>
    </source>
</evidence>
<name>A0ABU7PIW0_9ACTN</name>
<sequence length="101" mass="10671">MDVLLPESASPWLPVAAWCVLAGGMAWACARWSRRPGWGDRHRLALAGGALLTYVWLGCVHPRERGVPPAVALLGNVAFGGGAVLLLAVALRRMSAARTEA</sequence>
<dbReference type="EMBL" id="JAZEWV010000033">
    <property type="protein sequence ID" value="MEE4545751.1"/>
    <property type="molecule type" value="Genomic_DNA"/>
</dbReference>
<dbReference type="RefSeq" id="WP_330799467.1">
    <property type="nucleotide sequence ID" value="NZ_JAZEWV010000033.1"/>
</dbReference>
<keyword evidence="3" id="KW-1185">Reference proteome</keyword>
<comment type="caution">
    <text evidence="2">The sequence shown here is derived from an EMBL/GenBank/DDBJ whole genome shotgun (WGS) entry which is preliminary data.</text>
</comment>
<gene>
    <name evidence="2" type="ORF">V2S66_27750</name>
</gene>